<feature type="compositionally biased region" description="Low complexity" evidence="1">
    <location>
        <begin position="43"/>
        <end position="58"/>
    </location>
</feature>
<feature type="region of interest" description="Disordered" evidence="1">
    <location>
        <begin position="25"/>
        <end position="67"/>
    </location>
</feature>
<protein>
    <submittedName>
        <fullName evidence="2">Uncharacterized protein</fullName>
    </submittedName>
</protein>
<name>A0ABP0Z533_9ROSI</name>
<evidence type="ECO:0000256" key="1">
    <source>
        <dbReference type="SAM" id="MobiDB-lite"/>
    </source>
</evidence>
<feature type="non-terminal residue" evidence="2">
    <location>
        <position position="1"/>
    </location>
</feature>
<accession>A0ABP0Z533</accession>
<keyword evidence="3" id="KW-1185">Reference proteome</keyword>
<proteinExistence type="predicted"/>
<evidence type="ECO:0000313" key="3">
    <source>
        <dbReference type="Proteomes" id="UP001642487"/>
    </source>
</evidence>
<sequence>TEVLDAEKMIEVGGVIAHKTLRRLMRGSHHFPEPAKVTKRPHQSTQSPKVSPPKQQSSCCADLKCKN</sequence>
<reference evidence="2 3" key="1">
    <citation type="submission" date="2024-03" db="EMBL/GenBank/DDBJ databases">
        <authorList>
            <person name="Gkanogiannis A."/>
            <person name="Becerra Lopez-Lavalle L."/>
        </authorList>
    </citation>
    <scope>NUCLEOTIDE SEQUENCE [LARGE SCALE GENOMIC DNA]</scope>
</reference>
<dbReference type="EMBL" id="OZ021742">
    <property type="protein sequence ID" value="CAK9327900.1"/>
    <property type="molecule type" value="Genomic_DNA"/>
</dbReference>
<organism evidence="2 3">
    <name type="scientific">Citrullus colocynthis</name>
    <name type="common">colocynth</name>
    <dbReference type="NCBI Taxonomy" id="252529"/>
    <lineage>
        <taxon>Eukaryota</taxon>
        <taxon>Viridiplantae</taxon>
        <taxon>Streptophyta</taxon>
        <taxon>Embryophyta</taxon>
        <taxon>Tracheophyta</taxon>
        <taxon>Spermatophyta</taxon>
        <taxon>Magnoliopsida</taxon>
        <taxon>eudicotyledons</taxon>
        <taxon>Gunneridae</taxon>
        <taxon>Pentapetalae</taxon>
        <taxon>rosids</taxon>
        <taxon>fabids</taxon>
        <taxon>Cucurbitales</taxon>
        <taxon>Cucurbitaceae</taxon>
        <taxon>Benincaseae</taxon>
        <taxon>Citrullus</taxon>
    </lineage>
</organism>
<dbReference type="Proteomes" id="UP001642487">
    <property type="component" value="Chromosome 8"/>
</dbReference>
<evidence type="ECO:0000313" key="2">
    <source>
        <dbReference type="EMBL" id="CAK9327900.1"/>
    </source>
</evidence>
<gene>
    <name evidence="2" type="ORF">CITCOLO1_LOCUS20296</name>
</gene>